<reference evidence="10 11" key="1">
    <citation type="submission" date="2020-11" db="EMBL/GenBank/DDBJ databases">
        <title>Genome seq and assembly of Sphingosinicella sp.</title>
        <authorList>
            <person name="Chhetri G."/>
        </authorList>
    </citation>
    <scope>NUCLEOTIDE SEQUENCE [LARGE SCALE GENOMIC DNA]</scope>
    <source>
        <strain evidence="10 11">UDD2</strain>
    </source>
</reference>
<dbReference type="PROSITE" id="PS50109">
    <property type="entry name" value="HIS_KIN"/>
    <property type="match status" value="1"/>
</dbReference>
<dbReference type="Gene3D" id="3.30.450.40">
    <property type="match status" value="1"/>
</dbReference>
<dbReference type="GO" id="GO:0000155">
    <property type="term" value="F:phosphorelay sensor kinase activity"/>
    <property type="evidence" value="ECO:0007669"/>
    <property type="project" value="InterPro"/>
</dbReference>
<dbReference type="PANTHER" id="PTHR43711:SF1">
    <property type="entry name" value="HISTIDINE KINASE 1"/>
    <property type="match status" value="1"/>
</dbReference>
<keyword evidence="4" id="KW-0808">Transferase</keyword>
<keyword evidence="7" id="KW-0472">Membrane</keyword>
<proteinExistence type="predicted"/>
<keyword evidence="5" id="KW-0418">Kinase</keyword>
<dbReference type="InterPro" id="IPR005467">
    <property type="entry name" value="His_kinase_dom"/>
</dbReference>
<evidence type="ECO:0000256" key="2">
    <source>
        <dbReference type="ARBA" id="ARBA00012438"/>
    </source>
</evidence>
<evidence type="ECO:0000256" key="6">
    <source>
        <dbReference type="ARBA" id="ARBA00023012"/>
    </source>
</evidence>
<dbReference type="SUPFAM" id="SSF55781">
    <property type="entry name" value="GAF domain-like"/>
    <property type="match status" value="1"/>
</dbReference>
<dbReference type="Gene3D" id="3.30.565.10">
    <property type="entry name" value="Histidine kinase-like ATPase, C-terminal domain"/>
    <property type="match status" value="1"/>
</dbReference>
<name>A0A7T2GJ87_9SPHN</name>
<dbReference type="InterPro" id="IPR003018">
    <property type="entry name" value="GAF"/>
</dbReference>
<dbReference type="AlphaFoldDB" id="A0A7T2GJ87"/>
<evidence type="ECO:0000259" key="9">
    <source>
        <dbReference type="PROSITE" id="PS50109"/>
    </source>
</evidence>
<gene>
    <name evidence="10" type="ORF">IC614_11065</name>
</gene>
<dbReference type="CDD" id="cd00082">
    <property type="entry name" value="HisKA"/>
    <property type="match status" value="1"/>
</dbReference>
<dbReference type="Proteomes" id="UP000594873">
    <property type="component" value="Chromosome"/>
</dbReference>
<keyword evidence="6" id="KW-0902">Two-component regulatory system</keyword>
<feature type="region of interest" description="Disordered" evidence="8">
    <location>
        <begin position="1"/>
        <end position="31"/>
    </location>
</feature>
<evidence type="ECO:0000313" key="10">
    <source>
        <dbReference type="EMBL" id="QPQ54846.1"/>
    </source>
</evidence>
<dbReference type="SUPFAM" id="SSF55785">
    <property type="entry name" value="PYP-like sensor domain (PAS domain)"/>
    <property type="match status" value="1"/>
</dbReference>
<evidence type="ECO:0000313" key="11">
    <source>
        <dbReference type="Proteomes" id="UP000594873"/>
    </source>
</evidence>
<dbReference type="Pfam" id="PF00512">
    <property type="entry name" value="HisKA"/>
    <property type="match status" value="1"/>
</dbReference>
<dbReference type="KEGG" id="sflv:IC614_11065"/>
<organism evidence="10 11">
    <name type="scientific">Allosphingosinicella flava</name>
    <dbReference type="NCBI Taxonomy" id="2771430"/>
    <lineage>
        <taxon>Bacteria</taxon>
        <taxon>Pseudomonadati</taxon>
        <taxon>Pseudomonadota</taxon>
        <taxon>Alphaproteobacteria</taxon>
        <taxon>Sphingomonadales</taxon>
        <taxon>Sphingomonadaceae</taxon>
        <taxon>Allosphingosinicella</taxon>
    </lineage>
</organism>
<dbReference type="FunFam" id="1.10.287.130:FF:000001">
    <property type="entry name" value="Two-component sensor histidine kinase"/>
    <property type="match status" value="1"/>
</dbReference>
<dbReference type="EC" id="2.7.13.3" evidence="2"/>
<dbReference type="InterPro" id="IPR003661">
    <property type="entry name" value="HisK_dim/P_dom"/>
</dbReference>
<dbReference type="InterPro" id="IPR035965">
    <property type="entry name" value="PAS-like_dom_sf"/>
</dbReference>
<dbReference type="InterPro" id="IPR050736">
    <property type="entry name" value="Sensor_HK_Regulatory"/>
</dbReference>
<dbReference type="InterPro" id="IPR029016">
    <property type="entry name" value="GAF-like_dom_sf"/>
</dbReference>
<accession>A0A7T2GJ87</accession>
<keyword evidence="3" id="KW-0597">Phosphoprotein</keyword>
<dbReference type="Pfam" id="PF01590">
    <property type="entry name" value="GAF"/>
    <property type="match status" value="1"/>
</dbReference>
<evidence type="ECO:0000256" key="8">
    <source>
        <dbReference type="SAM" id="MobiDB-lite"/>
    </source>
</evidence>
<protein>
    <recommendedName>
        <fullName evidence="2">histidine kinase</fullName>
        <ecNumber evidence="2">2.7.13.3</ecNumber>
    </recommendedName>
</protein>
<dbReference type="PRINTS" id="PR00344">
    <property type="entry name" value="BCTRLSENSOR"/>
</dbReference>
<dbReference type="EMBL" id="CP065592">
    <property type="protein sequence ID" value="QPQ54846.1"/>
    <property type="molecule type" value="Genomic_DNA"/>
</dbReference>
<comment type="catalytic activity">
    <reaction evidence="1">
        <text>ATP + protein L-histidine = ADP + protein N-phospho-L-histidine.</text>
        <dbReference type="EC" id="2.7.13.3"/>
    </reaction>
</comment>
<dbReference type="PANTHER" id="PTHR43711">
    <property type="entry name" value="TWO-COMPONENT HISTIDINE KINASE"/>
    <property type="match status" value="1"/>
</dbReference>
<feature type="compositionally biased region" description="Pro residues" evidence="8">
    <location>
        <begin position="19"/>
        <end position="28"/>
    </location>
</feature>
<evidence type="ECO:0000256" key="5">
    <source>
        <dbReference type="ARBA" id="ARBA00022777"/>
    </source>
</evidence>
<dbReference type="SMART" id="SM00388">
    <property type="entry name" value="HisKA"/>
    <property type="match status" value="1"/>
</dbReference>
<dbReference type="SUPFAM" id="SSF55874">
    <property type="entry name" value="ATPase domain of HSP90 chaperone/DNA topoisomerase II/histidine kinase"/>
    <property type="match status" value="1"/>
</dbReference>
<dbReference type="InterPro" id="IPR036890">
    <property type="entry name" value="HATPase_C_sf"/>
</dbReference>
<sequence>MRKTAGQLGGETDAGQPESKPPVIAPPLPEDEDARLAAVERYGLSAPGREPAFDRATRIAARLFDVPIGLVSIVTADEQSFRGACGLDVPATPREIAFCAYAIHGKDVFVVEDAGADPRFRGNPLVTGEPGIRFYAGAPLIVAGGHAVGTLCIIGREPRVLLPKDRQLLTDLAGLVADQIELRLGSMAASERQAALEEKTELLNLTVENVQQGVALFDPDLRLNLCNDAFVEMFDFPPGFVQPGDYAFDLMKYVAERGDLGPGDPGAIVHGFVQSIMSSSSRRLEIVRLNGRHLDICRNTVAGGRFIMTASDVTQERQLAQMKDDFVATVSHELRTPLTAIGGAIGLLAGGAAGALPDKARNLIDLAKKNNDRLIAIVNDLLDMEKLESGRTEFDYATVDLGDLLVQVCEQNAPYADHFNVRLVQEKEEGPHRVSADAARLMQALTNLLSNAVKFSPPGGAVRLRLARHGDTARISVIDEGPGVPAAFRPRLFKRFAQADSSSQRGQPGTGLGLAITKGLIERQGGEVSLDETVKSGATFHVDLPLIDG</sequence>
<keyword evidence="11" id="KW-1185">Reference proteome</keyword>
<dbReference type="InterPro" id="IPR036097">
    <property type="entry name" value="HisK_dim/P_sf"/>
</dbReference>
<evidence type="ECO:0000256" key="3">
    <source>
        <dbReference type="ARBA" id="ARBA00022553"/>
    </source>
</evidence>
<dbReference type="InterPro" id="IPR003594">
    <property type="entry name" value="HATPase_dom"/>
</dbReference>
<dbReference type="Gene3D" id="1.10.287.130">
    <property type="match status" value="1"/>
</dbReference>
<dbReference type="SUPFAM" id="SSF47384">
    <property type="entry name" value="Homodimeric domain of signal transducing histidine kinase"/>
    <property type="match status" value="1"/>
</dbReference>
<feature type="domain" description="Histidine kinase" evidence="9">
    <location>
        <begin position="329"/>
        <end position="548"/>
    </location>
</feature>
<evidence type="ECO:0000256" key="4">
    <source>
        <dbReference type="ARBA" id="ARBA00022679"/>
    </source>
</evidence>
<dbReference type="Pfam" id="PF12860">
    <property type="entry name" value="PAS_7"/>
    <property type="match status" value="1"/>
</dbReference>
<dbReference type="FunFam" id="3.30.565.10:FF:000006">
    <property type="entry name" value="Sensor histidine kinase WalK"/>
    <property type="match status" value="1"/>
</dbReference>
<dbReference type="SMART" id="SM00065">
    <property type="entry name" value="GAF"/>
    <property type="match status" value="1"/>
</dbReference>
<dbReference type="SMART" id="SM00387">
    <property type="entry name" value="HATPase_c"/>
    <property type="match status" value="1"/>
</dbReference>
<dbReference type="Gene3D" id="3.30.450.20">
    <property type="entry name" value="PAS domain"/>
    <property type="match status" value="1"/>
</dbReference>
<dbReference type="Pfam" id="PF02518">
    <property type="entry name" value="HATPase_c"/>
    <property type="match status" value="1"/>
</dbReference>
<dbReference type="InterPro" id="IPR004358">
    <property type="entry name" value="Sig_transdc_His_kin-like_C"/>
</dbReference>
<evidence type="ECO:0000256" key="1">
    <source>
        <dbReference type="ARBA" id="ARBA00000085"/>
    </source>
</evidence>
<evidence type="ECO:0000256" key="7">
    <source>
        <dbReference type="ARBA" id="ARBA00023136"/>
    </source>
</evidence>